<accession>A0ABT5WIT9</accession>
<comment type="caution">
    <text evidence="2">The sequence shown here is derived from an EMBL/GenBank/DDBJ whole genome shotgun (WGS) entry which is preliminary data.</text>
</comment>
<name>A0ABT5WIT9_9GAMM</name>
<dbReference type="Proteomes" id="UP001139522">
    <property type="component" value="Unassembled WGS sequence"/>
</dbReference>
<protein>
    <submittedName>
        <fullName evidence="2">DUF2798 domain-containing protein</fullName>
    </submittedName>
</protein>
<dbReference type="InterPro" id="IPR021529">
    <property type="entry name" value="DUF2798"/>
</dbReference>
<keyword evidence="1" id="KW-0472">Membrane</keyword>
<dbReference type="RefSeq" id="WP_255897298.1">
    <property type="nucleotide sequence ID" value="NZ_JAMZEG020000005.1"/>
</dbReference>
<feature type="transmembrane region" description="Helical" evidence="1">
    <location>
        <begin position="37"/>
        <end position="60"/>
    </location>
</feature>
<gene>
    <name evidence="2" type="ORF">M3I01_017895</name>
</gene>
<keyword evidence="1" id="KW-0812">Transmembrane</keyword>
<evidence type="ECO:0000256" key="1">
    <source>
        <dbReference type="SAM" id="Phobius"/>
    </source>
</evidence>
<feature type="transmembrane region" description="Helical" evidence="1">
    <location>
        <begin position="5"/>
        <end position="25"/>
    </location>
</feature>
<keyword evidence="3" id="KW-1185">Reference proteome</keyword>
<sequence>MKHRIIFAIFMSFTLSLFMSAWITYLNIGIRSDFVTFWMGAWALGWPAAGIISFIAGPFLHSLAHKIASKV</sequence>
<dbReference type="Pfam" id="PF11391">
    <property type="entry name" value="DUF2798"/>
    <property type="match status" value="1"/>
</dbReference>
<dbReference type="EMBL" id="JAMZEG020000005">
    <property type="protein sequence ID" value="MDE8604736.1"/>
    <property type="molecule type" value="Genomic_DNA"/>
</dbReference>
<keyword evidence="1" id="KW-1133">Transmembrane helix</keyword>
<evidence type="ECO:0000313" key="2">
    <source>
        <dbReference type="EMBL" id="MDE8604736.1"/>
    </source>
</evidence>
<organism evidence="2 3">
    <name type="scientific">Marinomonas maritima</name>
    <dbReference type="NCBI Taxonomy" id="2940935"/>
    <lineage>
        <taxon>Bacteria</taxon>
        <taxon>Pseudomonadati</taxon>
        <taxon>Pseudomonadota</taxon>
        <taxon>Gammaproteobacteria</taxon>
        <taxon>Oceanospirillales</taxon>
        <taxon>Oceanospirillaceae</taxon>
        <taxon>Marinomonas</taxon>
    </lineage>
</organism>
<reference evidence="2" key="1">
    <citation type="submission" date="2023-01" db="EMBL/GenBank/DDBJ databases">
        <title>Psychroserpens sp. MSW6 and Marinomonas sp. RSW2, isolated from seawater.</title>
        <authorList>
            <person name="Kristyanto S."/>
            <person name="Jung J."/>
            <person name="Kim J.M."/>
            <person name="Jeon C.O."/>
        </authorList>
    </citation>
    <scope>NUCLEOTIDE SEQUENCE</scope>
    <source>
        <strain evidence="2">RSW2</strain>
    </source>
</reference>
<proteinExistence type="predicted"/>
<evidence type="ECO:0000313" key="3">
    <source>
        <dbReference type="Proteomes" id="UP001139522"/>
    </source>
</evidence>